<dbReference type="Proteomes" id="UP000324269">
    <property type="component" value="Unassembled WGS sequence"/>
</dbReference>
<evidence type="ECO:0000256" key="4">
    <source>
        <dbReference type="ARBA" id="ARBA00023163"/>
    </source>
</evidence>
<comment type="similarity">
    <text evidence="1">Belongs to the LysR transcriptional regulatory family.</text>
</comment>
<dbReference type="InterPro" id="IPR000847">
    <property type="entry name" value="LysR_HTH_N"/>
</dbReference>
<dbReference type="Pfam" id="PF03466">
    <property type="entry name" value="LysR_substrate"/>
    <property type="match status" value="1"/>
</dbReference>
<dbReference type="InterPro" id="IPR005119">
    <property type="entry name" value="LysR_subst-bd"/>
</dbReference>
<dbReference type="SUPFAM" id="SSF53850">
    <property type="entry name" value="Periplasmic binding protein-like II"/>
    <property type="match status" value="1"/>
</dbReference>
<gene>
    <name evidence="6" type="ORF">FZC85_10225</name>
</gene>
<organism evidence="6 7">
    <name type="scientific">Rossellomorea aquimaris</name>
    <dbReference type="NCBI Taxonomy" id="189382"/>
    <lineage>
        <taxon>Bacteria</taxon>
        <taxon>Bacillati</taxon>
        <taxon>Bacillota</taxon>
        <taxon>Bacilli</taxon>
        <taxon>Bacillales</taxon>
        <taxon>Bacillaceae</taxon>
        <taxon>Rossellomorea</taxon>
    </lineage>
</organism>
<dbReference type="PANTHER" id="PTHR30419:SF28">
    <property type="entry name" value="HTH-TYPE TRANSCRIPTIONAL REGULATOR BSDA"/>
    <property type="match status" value="1"/>
</dbReference>
<dbReference type="InterPro" id="IPR050950">
    <property type="entry name" value="HTH-type_LysR_regulators"/>
</dbReference>
<accession>A0A5D4UFM3</accession>
<keyword evidence="2" id="KW-0805">Transcription regulation</keyword>
<dbReference type="Gene3D" id="1.10.10.10">
    <property type="entry name" value="Winged helix-like DNA-binding domain superfamily/Winged helix DNA-binding domain"/>
    <property type="match status" value="1"/>
</dbReference>
<name>A0A5D4UFM3_9BACI</name>
<proteinExistence type="inferred from homology"/>
<dbReference type="AlphaFoldDB" id="A0A5D4UFM3"/>
<dbReference type="InterPro" id="IPR036390">
    <property type="entry name" value="WH_DNA-bd_sf"/>
</dbReference>
<dbReference type="FunFam" id="1.10.10.10:FF:000001">
    <property type="entry name" value="LysR family transcriptional regulator"/>
    <property type="match status" value="1"/>
</dbReference>
<dbReference type="PROSITE" id="PS50931">
    <property type="entry name" value="HTH_LYSR"/>
    <property type="match status" value="1"/>
</dbReference>
<evidence type="ECO:0000313" key="7">
    <source>
        <dbReference type="Proteomes" id="UP000324269"/>
    </source>
</evidence>
<evidence type="ECO:0000256" key="2">
    <source>
        <dbReference type="ARBA" id="ARBA00023015"/>
    </source>
</evidence>
<dbReference type="Gene3D" id="3.40.190.290">
    <property type="match status" value="1"/>
</dbReference>
<keyword evidence="3" id="KW-0238">DNA-binding</keyword>
<comment type="caution">
    <text evidence="6">The sequence shown here is derived from an EMBL/GenBank/DDBJ whole genome shotgun (WGS) entry which is preliminary data.</text>
</comment>
<keyword evidence="4" id="KW-0804">Transcription</keyword>
<sequence length="297" mass="33866">MDLKQLRYFMTIVEENTILAAAKRLHMSQPPLSQQLRTMEENLGVSLFYRKGRKLVITEAGKALYQHAYQMIKLLEAAEAEVKEIGSGEKGKLRIGVNTLSDIDLPHILAKYEKKYPNITYNIHQNESSQLIHLLELREIDAALIRMPFSADNMVKVVLQDEPFYYITSVPTSSIDTITLEDIVHQPLILPSTQSLGLYEMIVQSFISIGLTPNVKAECSDTVLLANLVEQGFASSIVPHSALQVFKHKEVQLVEIENMNNASYGIVWKKDFYLPKTTREFIRLVTEHFQIELLEMD</sequence>
<dbReference type="SUPFAM" id="SSF46785">
    <property type="entry name" value="Winged helix' DNA-binding domain"/>
    <property type="match status" value="1"/>
</dbReference>
<evidence type="ECO:0000259" key="5">
    <source>
        <dbReference type="PROSITE" id="PS50931"/>
    </source>
</evidence>
<dbReference type="GO" id="GO:0003677">
    <property type="term" value="F:DNA binding"/>
    <property type="evidence" value="ECO:0007669"/>
    <property type="project" value="UniProtKB-KW"/>
</dbReference>
<protein>
    <submittedName>
        <fullName evidence="6">LysR family transcriptional regulator</fullName>
    </submittedName>
</protein>
<evidence type="ECO:0000256" key="1">
    <source>
        <dbReference type="ARBA" id="ARBA00009437"/>
    </source>
</evidence>
<dbReference type="GO" id="GO:0003700">
    <property type="term" value="F:DNA-binding transcription factor activity"/>
    <property type="evidence" value="ECO:0007669"/>
    <property type="project" value="InterPro"/>
</dbReference>
<evidence type="ECO:0000313" key="6">
    <source>
        <dbReference type="EMBL" id="TYS85971.1"/>
    </source>
</evidence>
<dbReference type="EMBL" id="VTEZ01000003">
    <property type="protein sequence ID" value="TYS85971.1"/>
    <property type="molecule type" value="Genomic_DNA"/>
</dbReference>
<evidence type="ECO:0000256" key="3">
    <source>
        <dbReference type="ARBA" id="ARBA00023125"/>
    </source>
</evidence>
<dbReference type="OrthoDB" id="9803735at2"/>
<feature type="domain" description="HTH lysR-type" evidence="5">
    <location>
        <begin position="1"/>
        <end position="58"/>
    </location>
</feature>
<dbReference type="CDD" id="cd05466">
    <property type="entry name" value="PBP2_LTTR_substrate"/>
    <property type="match status" value="1"/>
</dbReference>
<dbReference type="PRINTS" id="PR00039">
    <property type="entry name" value="HTHLYSR"/>
</dbReference>
<dbReference type="GO" id="GO:0005829">
    <property type="term" value="C:cytosol"/>
    <property type="evidence" value="ECO:0007669"/>
    <property type="project" value="TreeGrafter"/>
</dbReference>
<dbReference type="Pfam" id="PF00126">
    <property type="entry name" value="HTH_1"/>
    <property type="match status" value="1"/>
</dbReference>
<reference evidence="6 7" key="1">
    <citation type="submission" date="2019-08" db="EMBL/GenBank/DDBJ databases">
        <title>Bacillus genomes from the desert of Cuatro Cienegas, Coahuila.</title>
        <authorList>
            <person name="Olmedo-Alvarez G."/>
        </authorList>
    </citation>
    <scope>NUCLEOTIDE SEQUENCE [LARGE SCALE GENOMIC DNA]</scope>
    <source>
        <strain evidence="6 7">CH87b_3T</strain>
    </source>
</reference>
<dbReference type="InterPro" id="IPR036388">
    <property type="entry name" value="WH-like_DNA-bd_sf"/>
</dbReference>
<dbReference type="PANTHER" id="PTHR30419">
    <property type="entry name" value="HTH-TYPE TRANSCRIPTIONAL REGULATOR YBHD"/>
    <property type="match status" value="1"/>
</dbReference>